<comment type="caution">
    <text evidence="1">The sequence shown here is derived from an EMBL/GenBank/DDBJ whole genome shotgun (WGS) entry which is preliminary data.</text>
</comment>
<proteinExistence type="predicted"/>
<dbReference type="EMBL" id="JAQQWI010000018">
    <property type="protein sequence ID" value="KAK8001390.1"/>
    <property type="molecule type" value="Genomic_DNA"/>
</dbReference>
<name>A0ABR1R6H0_9PEZI</name>
<organism evidence="1 2">
    <name type="scientific">Apiospora marii</name>
    <dbReference type="NCBI Taxonomy" id="335849"/>
    <lineage>
        <taxon>Eukaryota</taxon>
        <taxon>Fungi</taxon>
        <taxon>Dikarya</taxon>
        <taxon>Ascomycota</taxon>
        <taxon>Pezizomycotina</taxon>
        <taxon>Sordariomycetes</taxon>
        <taxon>Xylariomycetidae</taxon>
        <taxon>Amphisphaeriales</taxon>
        <taxon>Apiosporaceae</taxon>
        <taxon>Apiospora</taxon>
    </lineage>
</organism>
<protein>
    <submittedName>
        <fullName evidence="1">Uncharacterized protein</fullName>
    </submittedName>
</protein>
<sequence>MTAKLHSYSEPTPYDLLPKLVTQVLHIPVGSGAHAAAVGGGFSLLQTEEPETSLARRELESLVTSTTSLTWTVFFCAHAGHPFFSLHPPPYNRFASFT</sequence>
<dbReference type="Proteomes" id="UP001396898">
    <property type="component" value="Unassembled WGS sequence"/>
</dbReference>
<reference evidence="1 2" key="1">
    <citation type="submission" date="2023-01" db="EMBL/GenBank/DDBJ databases">
        <title>Analysis of 21 Apiospora genomes using comparative genomics revels a genus with tremendous synthesis potential of carbohydrate active enzymes and secondary metabolites.</title>
        <authorList>
            <person name="Sorensen T."/>
        </authorList>
    </citation>
    <scope>NUCLEOTIDE SEQUENCE [LARGE SCALE GENOMIC DNA]</scope>
    <source>
        <strain evidence="1 2">CBS 20057</strain>
    </source>
</reference>
<evidence type="ECO:0000313" key="2">
    <source>
        <dbReference type="Proteomes" id="UP001396898"/>
    </source>
</evidence>
<gene>
    <name evidence="1" type="ORF">PG991_013612</name>
</gene>
<keyword evidence="2" id="KW-1185">Reference proteome</keyword>
<evidence type="ECO:0000313" key="1">
    <source>
        <dbReference type="EMBL" id="KAK8001390.1"/>
    </source>
</evidence>
<accession>A0ABR1R6H0</accession>